<dbReference type="Proteomes" id="UP001203297">
    <property type="component" value="Unassembled WGS sequence"/>
</dbReference>
<evidence type="ECO:0000313" key="1">
    <source>
        <dbReference type="EMBL" id="KAI0293161.1"/>
    </source>
</evidence>
<keyword evidence="2" id="KW-1185">Reference proteome</keyword>
<sequence>MHGNTTPIARVTPTGIELEDGSAEHIDVLICATGFNVSYRFSFTALRKGWSSAQRTLGRHWRRGSLPFHYPGWIPESVFLRWTQPR</sequence>
<accession>A0AAD4LX68</accession>
<dbReference type="InterPro" id="IPR036188">
    <property type="entry name" value="FAD/NAD-bd_sf"/>
</dbReference>
<protein>
    <recommendedName>
        <fullName evidence="3">Flavin-containing monooxygenase</fullName>
    </recommendedName>
</protein>
<evidence type="ECO:0000313" key="2">
    <source>
        <dbReference type="Proteomes" id="UP001203297"/>
    </source>
</evidence>
<proteinExistence type="predicted"/>
<comment type="caution">
    <text evidence="1">The sequence shown here is derived from an EMBL/GenBank/DDBJ whole genome shotgun (WGS) entry which is preliminary data.</text>
</comment>
<feature type="non-terminal residue" evidence="1">
    <location>
        <position position="86"/>
    </location>
</feature>
<gene>
    <name evidence="1" type="ORF">B0F90DRAFT_1764365</name>
</gene>
<name>A0AAD4LX68_9AGAM</name>
<dbReference type="SUPFAM" id="SSF51905">
    <property type="entry name" value="FAD/NAD(P)-binding domain"/>
    <property type="match status" value="1"/>
</dbReference>
<dbReference type="AlphaFoldDB" id="A0AAD4LX68"/>
<organism evidence="1 2">
    <name type="scientific">Multifurca ochricompacta</name>
    <dbReference type="NCBI Taxonomy" id="376703"/>
    <lineage>
        <taxon>Eukaryota</taxon>
        <taxon>Fungi</taxon>
        <taxon>Dikarya</taxon>
        <taxon>Basidiomycota</taxon>
        <taxon>Agaricomycotina</taxon>
        <taxon>Agaricomycetes</taxon>
        <taxon>Russulales</taxon>
        <taxon>Russulaceae</taxon>
        <taxon>Multifurca</taxon>
    </lineage>
</organism>
<evidence type="ECO:0008006" key="3">
    <source>
        <dbReference type="Google" id="ProtNLM"/>
    </source>
</evidence>
<reference evidence="1" key="1">
    <citation type="journal article" date="2022" name="New Phytol.">
        <title>Evolutionary transition to the ectomycorrhizal habit in the genomes of a hyperdiverse lineage of mushroom-forming fungi.</title>
        <authorList>
            <person name="Looney B."/>
            <person name="Miyauchi S."/>
            <person name="Morin E."/>
            <person name="Drula E."/>
            <person name="Courty P.E."/>
            <person name="Kohler A."/>
            <person name="Kuo A."/>
            <person name="LaButti K."/>
            <person name="Pangilinan J."/>
            <person name="Lipzen A."/>
            <person name="Riley R."/>
            <person name="Andreopoulos W."/>
            <person name="He G."/>
            <person name="Johnson J."/>
            <person name="Nolan M."/>
            <person name="Tritt A."/>
            <person name="Barry K.W."/>
            <person name="Grigoriev I.V."/>
            <person name="Nagy L.G."/>
            <person name="Hibbett D."/>
            <person name="Henrissat B."/>
            <person name="Matheny P.B."/>
            <person name="Labbe J."/>
            <person name="Martin F.M."/>
        </authorList>
    </citation>
    <scope>NUCLEOTIDE SEQUENCE</scope>
    <source>
        <strain evidence="1">BPL690</strain>
    </source>
</reference>
<dbReference type="EMBL" id="WTXG01000101">
    <property type="protein sequence ID" value="KAI0293161.1"/>
    <property type="molecule type" value="Genomic_DNA"/>
</dbReference>
<dbReference type="Gene3D" id="3.50.50.60">
    <property type="entry name" value="FAD/NAD(P)-binding domain"/>
    <property type="match status" value="1"/>
</dbReference>